<dbReference type="EMBL" id="CP003359">
    <property type="protein sequence ID" value="AGB41277.1"/>
    <property type="molecule type" value="Genomic_DNA"/>
</dbReference>
<accession>L0K7N6</accession>
<dbReference type="GO" id="GO:0005975">
    <property type="term" value="P:carbohydrate metabolic process"/>
    <property type="evidence" value="ECO:0007669"/>
    <property type="project" value="InterPro"/>
</dbReference>
<dbReference type="InterPro" id="IPR011013">
    <property type="entry name" value="Gal_mutarotase_sf_dom"/>
</dbReference>
<protein>
    <recommendedName>
        <fullName evidence="3">Galactose mutarotase-like enzyme</fullName>
    </recommendedName>
</protein>
<dbReference type="GO" id="GO:0003824">
    <property type="term" value="F:catalytic activity"/>
    <property type="evidence" value="ECO:0007669"/>
    <property type="project" value="InterPro"/>
</dbReference>
<keyword evidence="2" id="KW-1185">Reference proteome</keyword>
<dbReference type="InterPro" id="IPR014718">
    <property type="entry name" value="GH-type_carb-bd"/>
</dbReference>
<evidence type="ECO:0008006" key="3">
    <source>
        <dbReference type="Google" id="ProtNLM"/>
    </source>
</evidence>
<dbReference type="Proteomes" id="UP000010880">
    <property type="component" value="Chromosome"/>
</dbReference>
<sequence length="316" mass="36746">MIIINQGTYKGLKSIVLENDLLRIEFLPQYGGKMASLSHKETDREFLFQSEQEKLEIPEYAADFLAYDSSGFDEIFPSVDASFYPDGDWKATPIPDHGEVWTLPWDLKVKDEVIKLSVVSPRFPYKLKKEINLENKKIRIDYTVTNFSRQEFKFIWCAHALLNCNPKHTKIIFPPGEDKIINLETSSEHLGDWGKIYDYPIVTTENNTEIDMSRVESKSANNCEKFYIPHKLEEGKCGVEYEDTQERLMYKFPVDKVPYLGVWKTQGGYRGDYNIALEPCTGIYDDLYVADKINKVATIPAQDTYKWYLEMKVENY</sequence>
<dbReference type="AlphaFoldDB" id="L0K7N6"/>
<dbReference type="SUPFAM" id="SSF74650">
    <property type="entry name" value="Galactose mutarotase-like"/>
    <property type="match status" value="1"/>
</dbReference>
<proteinExistence type="predicted"/>
<gene>
    <name evidence="1" type="ordered locus">Halha_1332</name>
</gene>
<dbReference type="HOGENOM" id="CLU_076888_0_0_9"/>
<organism evidence="1 2">
    <name type="scientific">Halobacteroides halobius (strain ATCC 35273 / DSM 5150 / MD-1)</name>
    <dbReference type="NCBI Taxonomy" id="748449"/>
    <lineage>
        <taxon>Bacteria</taxon>
        <taxon>Bacillati</taxon>
        <taxon>Bacillota</taxon>
        <taxon>Clostridia</taxon>
        <taxon>Halanaerobiales</taxon>
        <taxon>Halobacteroidaceae</taxon>
        <taxon>Halobacteroides</taxon>
    </lineage>
</organism>
<dbReference type="eggNOG" id="COG2017">
    <property type="taxonomic scope" value="Bacteria"/>
</dbReference>
<dbReference type="KEGG" id="hhl:Halha_1332"/>
<evidence type="ECO:0000313" key="1">
    <source>
        <dbReference type="EMBL" id="AGB41277.1"/>
    </source>
</evidence>
<dbReference type="STRING" id="748449.Halha_1332"/>
<dbReference type="PATRIC" id="fig|748449.3.peg.1289"/>
<evidence type="ECO:0000313" key="2">
    <source>
        <dbReference type="Proteomes" id="UP000010880"/>
    </source>
</evidence>
<name>L0K7N6_HALHC</name>
<dbReference type="GO" id="GO:0030246">
    <property type="term" value="F:carbohydrate binding"/>
    <property type="evidence" value="ECO:0007669"/>
    <property type="project" value="InterPro"/>
</dbReference>
<reference evidence="2" key="1">
    <citation type="submission" date="2012-02" db="EMBL/GenBank/DDBJ databases">
        <title>The complete genome of Halobacteroides halobius DSM 5150.</title>
        <authorList>
            <person name="Lucas S."/>
            <person name="Copeland A."/>
            <person name="Lapidus A."/>
            <person name="Glavina del Rio T."/>
            <person name="Dalin E."/>
            <person name="Tice H."/>
            <person name="Bruce D."/>
            <person name="Goodwin L."/>
            <person name="Pitluck S."/>
            <person name="Peters L."/>
            <person name="Mikhailova N."/>
            <person name="Gu W."/>
            <person name="Kyrpides N."/>
            <person name="Mavromatis K."/>
            <person name="Ivanova N."/>
            <person name="Brettin T."/>
            <person name="Detter J.C."/>
            <person name="Han C."/>
            <person name="Larimer F."/>
            <person name="Land M."/>
            <person name="Hauser L."/>
            <person name="Markowitz V."/>
            <person name="Cheng J.-F."/>
            <person name="Hugenholtz P."/>
            <person name="Woyke T."/>
            <person name="Wu D."/>
            <person name="Tindall B."/>
            <person name="Pomrenke H."/>
            <person name="Brambilla E."/>
            <person name="Klenk H.-P."/>
            <person name="Eisen J.A."/>
        </authorList>
    </citation>
    <scope>NUCLEOTIDE SEQUENCE [LARGE SCALE GENOMIC DNA]</scope>
    <source>
        <strain evidence="2">ATCC 35273 / DSM 5150 / MD-1</strain>
    </source>
</reference>
<dbReference type="Gene3D" id="2.70.98.10">
    <property type="match status" value="1"/>
</dbReference>